<organism evidence="9">
    <name type="scientific">Bicosoecida sp. CB-2014</name>
    <dbReference type="NCBI Taxonomy" id="1486930"/>
    <lineage>
        <taxon>Eukaryota</taxon>
        <taxon>Sar</taxon>
        <taxon>Stramenopiles</taxon>
        <taxon>Bigyra</taxon>
        <taxon>Opalozoa</taxon>
        <taxon>Bicosoecida</taxon>
    </lineage>
</organism>
<keyword evidence="4" id="KW-0479">Metal-binding</keyword>
<dbReference type="GO" id="GO:0009055">
    <property type="term" value="F:electron transfer activity"/>
    <property type="evidence" value="ECO:0007669"/>
    <property type="project" value="InterPro"/>
</dbReference>
<dbReference type="GO" id="GO:0046872">
    <property type="term" value="F:metal ion binding"/>
    <property type="evidence" value="ECO:0007669"/>
    <property type="project" value="UniProtKB-KW"/>
</dbReference>
<dbReference type="Gene3D" id="1.20.1300.10">
    <property type="entry name" value="Fumarate reductase/succinate dehydrogenase, transmembrane subunit"/>
    <property type="match status" value="1"/>
</dbReference>
<evidence type="ECO:0000256" key="7">
    <source>
        <dbReference type="ARBA" id="ARBA00023136"/>
    </source>
</evidence>
<dbReference type="InterPro" id="IPR014314">
    <property type="entry name" value="Succ_DH_cytb556"/>
</dbReference>
<dbReference type="GO" id="GO:0005739">
    <property type="term" value="C:mitochondrion"/>
    <property type="evidence" value="ECO:0007669"/>
    <property type="project" value="GOC"/>
</dbReference>
<evidence type="ECO:0000256" key="2">
    <source>
        <dbReference type="ARBA" id="ARBA00022617"/>
    </source>
</evidence>
<feature type="transmembrane region" description="Helical" evidence="8">
    <location>
        <begin position="111"/>
        <end position="132"/>
    </location>
</feature>
<accession>A0A7S1CLR6</accession>
<dbReference type="NCBIfam" id="TIGR02970">
    <property type="entry name" value="succ_dehyd_cytB"/>
    <property type="match status" value="1"/>
</dbReference>
<dbReference type="PANTHER" id="PTHR10978">
    <property type="entry name" value="SUCCINATE DEHYDROGENASE CYTOCHROME B560 SUBUNIT"/>
    <property type="match status" value="1"/>
</dbReference>
<evidence type="ECO:0000256" key="1">
    <source>
        <dbReference type="ARBA" id="ARBA00004370"/>
    </source>
</evidence>
<keyword evidence="5 8" id="KW-1133">Transmembrane helix</keyword>
<evidence type="ECO:0000256" key="8">
    <source>
        <dbReference type="SAM" id="Phobius"/>
    </source>
</evidence>
<reference evidence="9" key="1">
    <citation type="submission" date="2021-01" db="EMBL/GenBank/DDBJ databases">
        <authorList>
            <person name="Corre E."/>
            <person name="Pelletier E."/>
            <person name="Niang G."/>
            <person name="Scheremetjew M."/>
            <person name="Finn R."/>
            <person name="Kale V."/>
            <person name="Holt S."/>
            <person name="Cochrane G."/>
            <person name="Meng A."/>
            <person name="Brown T."/>
            <person name="Cohen L."/>
        </authorList>
    </citation>
    <scope>NUCLEOTIDE SEQUENCE</scope>
    <source>
        <strain evidence="9">Ms1</strain>
    </source>
</reference>
<dbReference type="InterPro" id="IPR000701">
    <property type="entry name" value="SuccDH_FuR_B_TM-su"/>
</dbReference>
<dbReference type="CDD" id="cd03499">
    <property type="entry name" value="SQR_TypeC_SdhC"/>
    <property type="match status" value="1"/>
</dbReference>
<dbReference type="Pfam" id="PF01127">
    <property type="entry name" value="Sdh_cyt"/>
    <property type="match status" value="1"/>
</dbReference>
<gene>
    <name evidence="9" type="ORF">BSP0115_LOCUS15994</name>
</gene>
<name>A0A7S1CLR6_9STRA</name>
<feature type="transmembrane region" description="Helical" evidence="8">
    <location>
        <begin position="75"/>
        <end position="99"/>
    </location>
</feature>
<keyword evidence="2" id="KW-0349">Heme</keyword>
<dbReference type="AlphaFoldDB" id="A0A7S1CLR6"/>
<keyword evidence="7 8" id="KW-0472">Membrane</keyword>
<evidence type="ECO:0000256" key="4">
    <source>
        <dbReference type="ARBA" id="ARBA00022723"/>
    </source>
</evidence>
<dbReference type="PANTHER" id="PTHR10978:SF5">
    <property type="entry name" value="SUCCINATE DEHYDROGENASE CYTOCHROME B560 SUBUNIT, MITOCHONDRIAL"/>
    <property type="match status" value="1"/>
</dbReference>
<sequence length="174" mass="17708">MALAAAARVRSPVLALALSRAAPRAAAAVVAPHAGARDGSATEAAAAGLRRSASGRPLSPHLTIYKFGQNAITSIGFRATGIVMTGGIFVGSLGALLASHPAAHYVEAFRTVPGLLPLIKFGIAAPLTYHYIGGLRHLGWDNLIGHDMATANTTGLIMMGSTLVVGGALAFVQF</sequence>
<keyword evidence="6" id="KW-0408">Iron</keyword>
<evidence type="ECO:0000256" key="6">
    <source>
        <dbReference type="ARBA" id="ARBA00023004"/>
    </source>
</evidence>
<dbReference type="EMBL" id="HBFS01023895">
    <property type="protein sequence ID" value="CAD8922731.1"/>
    <property type="molecule type" value="Transcribed_RNA"/>
</dbReference>
<evidence type="ECO:0000256" key="3">
    <source>
        <dbReference type="ARBA" id="ARBA00022692"/>
    </source>
</evidence>
<protein>
    <recommendedName>
        <fullName evidence="10">Succinate dehydrogenase cytochrome b560 subunit, mitochondrial</fullName>
    </recommendedName>
</protein>
<dbReference type="GO" id="GO:0006099">
    <property type="term" value="P:tricarboxylic acid cycle"/>
    <property type="evidence" value="ECO:0007669"/>
    <property type="project" value="InterPro"/>
</dbReference>
<keyword evidence="3 8" id="KW-0812">Transmembrane</keyword>
<dbReference type="GO" id="GO:0016020">
    <property type="term" value="C:membrane"/>
    <property type="evidence" value="ECO:0007669"/>
    <property type="project" value="UniProtKB-SubCell"/>
</dbReference>
<dbReference type="SUPFAM" id="SSF81343">
    <property type="entry name" value="Fumarate reductase respiratory complex transmembrane subunits"/>
    <property type="match status" value="1"/>
</dbReference>
<evidence type="ECO:0000256" key="5">
    <source>
        <dbReference type="ARBA" id="ARBA00022989"/>
    </source>
</evidence>
<comment type="subcellular location">
    <subcellularLocation>
        <location evidence="1">Membrane</location>
    </subcellularLocation>
</comment>
<dbReference type="GO" id="GO:0006121">
    <property type="term" value="P:mitochondrial electron transport, succinate to ubiquinone"/>
    <property type="evidence" value="ECO:0007669"/>
    <property type="project" value="TreeGrafter"/>
</dbReference>
<feature type="transmembrane region" description="Helical" evidence="8">
    <location>
        <begin position="152"/>
        <end position="172"/>
    </location>
</feature>
<dbReference type="InterPro" id="IPR034804">
    <property type="entry name" value="SQR/QFR_C/D"/>
</dbReference>
<evidence type="ECO:0008006" key="10">
    <source>
        <dbReference type="Google" id="ProtNLM"/>
    </source>
</evidence>
<evidence type="ECO:0000313" key="9">
    <source>
        <dbReference type="EMBL" id="CAD8922731.1"/>
    </source>
</evidence>
<proteinExistence type="predicted"/>